<proteinExistence type="predicted"/>
<protein>
    <submittedName>
        <fullName evidence="1">Uncharacterized protein</fullName>
    </submittedName>
</protein>
<sequence>MLFEHLLWLATTAGNEEGVCDDPAGDLSEIVEFYSEEEEDDDDHLGF</sequence>
<reference evidence="1" key="2">
    <citation type="journal article" date="2015" name="Data Brief">
        <title>Shoot transcriptome of the giant reed, Arundo donax.</title>
        <authorList>
            <person name="Barrero R.A."/>
            <person name="Guerrero F.D."/>
            <person name="Moolhuijzen P."/>
            <person name="Goolsby J.A."/>
            <person name="Tidwell J."/>
            <person name="Bellgard S.E."/>
            <person name="Bellgard M.I."/>
        </authorList>
    </citation>
    <scope>NUCLEOTIDE SEQUENCE</scope>
    <source>
        <tissue evidence="1">Shoot tissue taken approximately 20 cm above the soil surface</tissue>
    </source>
</reference>
<organism evidence="1">
    <name type="scientific">Arundo donax</name>
    <name type="common">Giant reed</name>
    <name type="synonym">Donax arundinaceus</name>
    <dbReference type="NCBI Taxonomy" id="35708"/>
    <lineage>
        <taxon>Eukaryota</taxon>
        <taxon>Viridiplantae</taxon>
        <taxon>Streptophyta</taxon>
        <taxon>Embryophyta</taxon>
        <taxon>Tracheophyta</taxon>
        <taxon>Spermatophyta</taxon>
        <taxon>Magnoliopsida</taxon>
        <taxon>Liliopsida</taxon>
        <taxon>Poales</taxon>
        <taxon>Poaceae</taxon>
        <taxon>PACMAD clade</taxon>
        <taxon>Arundinoideae</taxon>
        <taxon>Arundineae</taxon>
        <taxon>Arundo</taxon>
    </lineage>
</organism>
<accession>A0A0A9A065</accession>
<name>A0A0A9A065_ARUDO</name>
<evidence type="ECO:0000313" key="1">
    <source>
        <dbReference type="EMBL" id="JAD43353.1"/>
    </source>
</evidence>
<reference evidence="1" key="1">
    <citation type="submission" date="2014-09" db="EMBL/GenBank/DDBJ databases">
        <authorList>
            <person name="Magalhaes I.L.F."/>
            <person name="Oliveira U."/>
            <person name="Santos F.R."/>
            <person name="Vidigal T.H.D.A."/>
            <person name="Brescovit A.D."/>
            <person name="Santos A.J."/>
        </authorList>
    </citation>
    <scope>NUCLEOTIDE SEQUENCE</scope>
    <source>
        <tissue evidence="1">Shoot tissue taken approximately 20 cm above the soil surface</tissue>
    </source>
</reference>
<dbReference type="EMBL" id="GBRH01254542">
    <property type="protein sequence ID" value="JAD43353.1"/>
    <property type="molecule type" value="Transcribed_RNA"/>
</dbReference>
<dbReference type="AlphaFoldDB" id="A0A0A9A065"/>